<organism evidence="1 2">
    <name type="scientific">Funneliformis caledonium</name>
    <dbReference type="NCBI Taxonomy" id="1117310"/>
    <lineage>
        <taxon>Eukaryota</taxon>
        <taxon>Fungi</taxon>
        <taxon>Fungi incertae sedis</taxon>
        <taxon>Mucoromycota</taxon>
        <taxon>Glomeromycotina</taxon>
        <taxon>Glomeromycetes</taxon>
        <taxon>Glomerales</taxon>
        <taxon>Glomeraceae</taxon>
        <taxon>Funneliformis</taxon>
    </lineage>
</organism>
<sequence length="160" mass="19024">PETILTKATKIMKDIMKLPNDPNVYSNPENSFLLPFPFLGKRKPVERFVIDNDEQKKRIEYITGNNPFFLSFLRVPKEVSQGFENAWDNLNQLLILKMQEPMTKFSESIAKESKERWEFHVNLMLSFLTNDYPPYGFGVDDYDHRFFYIKNNNRCYYICG</sequence>
<accession>A0A9N9NP29</accession>
<evidence type="ECO:0000313" key="1">
    <source>
        <dbReference type="EMBL" id="CAG8747944.1"/>
    </source>
</evidence>
<name>A0A9N9NP29_9GLOM</name>
<dbReference type="AlphaFoldDB" id="A0A9N9NP29"/>
<dbReference type="EMBL" id="CAJVPQ010017248">
    <property type="protein sequence ID" value="CAG8747944.1"/>
    <property type="molecule type" value="Genomic_DNA"/>
</dbReference>
<feature type="non-terminal residue" evidence="1">
    <location>
        <position position="1"/>
    </location>
</feature>
<gene>
    <name evidence="1" type="ORF">FCALED_LOCUS16099</name>
</gene>
<comment type="caution">
    <text evidence="1">The sequence shown here is derived from an EMBL/GenBank/DDBJ whole genome shotgun (WGS) entry which is preliminary data.</text>
</comment>
<protein>
    <submittedName>
        <fullName evidence="1">10992_t:CDS:1</fullName>
    </submittedName>
</protein>
<reference evidence="1" key="1">
    <citation type="submission" date="2021-06" db="EMBL/GenBank/DDBJ databases">
        <authorList>
            <person name="Kallberg Y."/>
            <person name="Tangrot J."/>
            <person name="Rosling A."/>
        </authorList>
    </citation>
    <scope>NUCLEOTIDE SEQUENCE</scope>
    <source>
        <strain evidence="1">UK204</strain>
    </source>
</reference>
<dbReference type="OrthoDB" id="2427335at2759"/>
<evidence type="ECO:0000313" key="2">
    <source>
        <dbReference type="Proteomes" id="UP000789570"/>
    </source>
</evidence>
<dbReference type="Proteomes" id="UP000789570">
    <property type="component" value="Unassembled WGS sequence"/>
</dbReference>
<proteinExistence type="predicted"/>
<feature type="non-terminal residue" evidence="1">
    <location>
        <position position="160"/>
    </location>
</feature>
<keyword evidence="2" id="KW-1185">Reference proteome</keyword>